<dbReference type="Pfam" id="PF03963">
    <property type="entry name" value="FlgD"/>
    <property type="match status" value="1"/>
</dbReference>
<sequence length="224" mass="23179">MSGTVGTTATAQAAANAAQQAASTPTIASDFNTFLTLLTTQLKNQSPTDPLDANQMMAQLTQFASVEQQVNMNQNLQQLISLQQVNGLTAAADLVGHRVEVQSSSLSLQQGSAELRLPARGAASTAVVTISDSAGRVIRRAEVPLTQGTQAWTWDGRNDTGIQQVDGAYSVAVAGIGSDGKPTSQAQSFTVIGTATGASRSGSNIVLSMGSLTVPYDQLRAVVQ</sequence>
<evidence type="ECO:0000256" key="5">
    <source>
        <dbReference type="RuleBase" id="RU362076"/>
    </source>
</evidence>
<accession>A0ABS5F5X9</accession>
<protein>
    <recommendedName>
        <fullName evidence="2 5">Basal-body rod modification protein FlgD</fullName>
    </recommendedName>
</protein>
<dbReference type="Proteomes" id="UP001196870">
    <property type="component" value="Unassembled WGS sequence"/>
</dbReference>
<dbReference type="Gene3D" id="2.60.40.4070">
    <property type="match status" value="1"/>
</dbReference>
<keyword evidence="7" id="KW-0282">Flagellum</keyword>
<reference evidence="8" key="1">
    <citation type="journal article" date="2021" name="Syst. Appl. Microbiol.">
        <title>Roseomonas hellenica sp. nov., isolated from roots of wild-growing Alkanna tinctoria.</title>
        <authorList>
            <person name="Rat A."/>
            <person name="Naranjo H.D."/>
            <person name="Lebbe L."/>
            <person name="Cnockaert M."/>
            <person name="Krigas N."/>
            <person name="Grigoriadou K."/>
            <person name="Maloupa E."/>
            <person name="Willems A."/>
        </authorList>
    </citation>
    <scope>NUCLEOTIDE SEQUENCE [LARGE SCALE GENOMIC DNA]</scope>
    <source>
        <strain evidence="8">LMG 31523</strain>
    </source>
</reference>
<keyword evidence="7" id="KW-0969">Cilium</keyword>
<dbReference type="Pfam" id="PF13860">
    <property type="entry name" value="FlgD_ig"/>
    <property type="match status" value="1"/>
</dbReference>
<evidence type="ECO:0000256" key="4">
    <source>
        <dbReference type="ARBA" id="ARBA00024746"/>
    </source>
</evidence>
<keyword evidence="7" id="KW-0966">Cell projection</keyword>
<evidence type="ECO:0000313" key="7">
    <source>
        <dbReference type="EMBL" id="MBR0667979.1"/>
    </source>
</evidence>
<dbReference type="InterPro" id="IPR005648">
    <property type="entry name" value="FlgD"/>
</dbReference>
<keyword evidence="3 5" id="KW-1005">Bacterial flagellum biogenesis</keyword>
<comment type="caution">
    <text evidence="7">The sequence shown here is derived from an EMBL/GenBank/DDBJ whole genome shotgun (WGS) entry which is preliminary data.</text>
</comment>
<dbReference type="EMBL" id="JAAGBB010000045">
    <property type="protein sequence ID" value="MBR0667979.1"/>
    <property type="molecule type" value="Genomic_DNA"/>
</dbReference>
<dbReference type="RefSeq" id="WP_211855754.1">
    <property type="nucleotide sequence ID" value="NZ_JAAGBB010000045.1"/>
</dbReference>
<gene>
    <name evidence="7" type="ORF">GXW71_26730</name>
</gene>
<organism evidence="7 8">
    <name type="scientific">Plastoroseomonas hellenica</name>
    <dbReference type="NCBI Taxonomy" id="2687306"/>
    <lineage>
        <taxon>Bacteria</taxon>
        <taxon>Pseudomonadati</taxon>
        <taxon>Pseudomonadota</taxon>
        <taxon>Alphaproteobacteria</taxon>
        <taxon>Acetobacterales</taxon>
        <taxon>Acetobacteraceae</taxon>
        <taxon>Plastoroseomonas</taxon>
    </lineage>
</organism>
<evidence type="ECO:0000256" key="1">
    <source>
        <dbReference type="ARBA" id="ARBA00010577"/>
    </source>
</evidence>
<evidence type="ECO:0000259" key="6">
    <source>
        <dbReference type="Pfam" id="PF13860"/>
    </source>
</evidence>
<dbReference type="Gene3D" id="2.30.30.910">
    <property type="match status" value="1"/>
</dbReference>
<evidence type="ECO:0000256" key="2">
    <source>
        <dbReference type="ARBA" id="ARBA00016013"/>
    </source>
</evidence>
<evidence type="ECO:0000256" key="3">
    <source>
        <dbReference type="ARBA" id="ARBA00022795"/>
    </source>
</evidence>
<proteinExistence type="inferred from homology"/>
<name>A0ABS5F5X9_9PROT</name>
<comment type="similarity">
    <text evidence="1 5">Belongs to the FlgD family.</text>
</comment>
<evidence type="ECO:0000313" key="8">
    <source>
        <dbReference type="Proteomes" id="UP001196870"/>
    </source>
</evidence>
<comment type="function">
    <text evidence="4 5">Required for flagellar hook formation. May act as a scaffolding protein.</text>
</comment>
<feature type="domain" description="FlgD/Vpr Ig-like" evidence="6">
    <location>
        <begin position="109"/>
        <end position="175"/>
    </location>
</feature>
<dbReference type="InterPro" id="IPR025965">
    <property type="entry name" value="FlgD/Vpr_Ig-like"/>
</dbReference>
<keyword evidence="8" id="KW-1185">Reference proteome</keyword>